<dbReference type="Proteomes" id="UP001488838">
    <property type="component" value="Unassembled WGS sequence"/>
</dbReference>
<proteinExistence type="predicted"/>
<evidence type="ECO:0000256" key="1">
    <source>
        <dbReference type="SAM" id="MobiDB-lite"/>
    </source>
</evidence>
<sequence>MGMGLVVSTLCKGTEQEPCQHSPRKQSRPRSLTNEGGLGSLEHAPRKVDVMLCHGDMCRGA</sequence>
<name>A0AAW0IV25_MYOGA</name>
<comment type="caution">
    <text evidence="2">The sequence shown here is derived from an EMBL/GenBank/DDBJ whole genome shotgun (WGS) entry which is preliminary data.</text>
</comment>
<keyword evidence="3" id="KW-1185">Reference proteome</keyword>
<accession>A0AAW0IV25</accession>
<dbReference type="EMBL" id="JBBHLL010000090">
    <property type="protein sequence ID" value="KAK7818041.1"/>
    <property type="molecule type" value="Genomic_DNA"/>
</dbReference>
<protein>
    <submittedName>
        <fullName evidence="2">Uncharacterized protein</fullName>
    </submittedName>
</protein>
<reference evidence="2 3" key="1">
    <citation type="journal article" date="2023" name="bioRxiv">
        <title>Conserved and derived expression patterns and positive selection on dental genes reveal complex evolutionary context of ever-growing rodent molars.</title>
        <authorList>
            <person name="Calamari Z.T."/>
            <person name="Song A."/>
            <person name="Cohen E."/>
            <person name="Akter M."/>
            <person name="Roy R.D."/>
            <person name="Hallikas O."/>
            <person name="Christensen M.M."/>
            <person name="Li P."/>
            <person name="Marangoni P."/>
            <person name="Jernvall J."/>
            <person name="Klein O.D."/>
        </authorList>
    </citation>
    <scope>NUCLEOTIDE SEQUENCE [LARGE SCALE GENOMIC DNA]</scope>
    <source>
        <strain evidence="2">V071</strain>
    </source>
</reference>
<evidence type="ECO:0000313" key="2">
    <source>
        <dbReference type="EMBL" id="KAK7818041.1"/>
    </source>
</evidence>
<gene>
    <name evidence="2" type="ORF">U0070_014636</name>
</gene>
<feature type="region of interest" description="Disordered" evidence="1">
    <location>
        <begin position="13"/>
        <end position="43"/>
    </location>
</feature>
<dbReference type="AlphaFoldDB" id="A0AAW0IV25"/>
<organism evidence="2 3">
    <name type="scientific">Myodes glareolus</name>
    <name type="common">Bank vole</name>
    <name type="synonym">Clethrionomys glareolus</name>
    <dbReference type="NCBI Taxonomy" id="447135"/>
    <lineage>
        <taxon>Eukaryota</taxon>
        <taxon>Metazoa</taxon>
        <taxon>Chordata</taxon>
        <taxon>Craniata</taxon>
        <taxon>Vertebrata</taxon>
        <taxon>Euteleostomi</taxon>
        <taxon>Mammalia</taxon>
        <taxon>Eutheria</taxon>
        <taxon>Euarchontoglires</taxon>
        <taxon>Glires</taxon>
        <taxon>Rodentia</taxon>
        <taxon>Myomorpha</taxon>
        <taxon>Muroidea</taxon>
        <taxon>Cricetidae</taxon>
        <taxon>Arvicolinae</taxon>
        <taxon>Myodes</taxon>
    </lineage>
</organism>
<evidence type="ECO:0000313" key="3">
    <source>
        <dbReference type="Proteomes" id="UP001488838"/>
    </source>
</evidence>